<dbReference type="PANTHER" id="PTHR31972">
    <property type="entry name" value="EXPRESSED PROTEIN"/>
    <property type="match status" value="1"/>
</dbReference>
<dbReference type="EMBL" id="JABCRI010000023">
    <property type="protein sequence ID" value="KAF8378214.1"/>
    <property type="molecule type" value="Genomic_DNA"/>
</dbReference>
<dbReference type="SUPFAM" id="SSF81606">
    <property type="entry name" value="PP2C-like"/>
    <property type="match status" value="1"/>
</dbReference>
<dbReference type="OMA" id="MENCEEP"/>
<dbReference type="Gene3D" id="3.60.40.10">
    <property type="entry name" value="PPM-type phosphatase domain"/>
    <property type="match status" value="2"/>
</dbReference>
<keyword evidence="7 9" id="KW-0904">Protein phosphatase</keyword>
<organism evidence="12 13">
    <name type="scientific">Tetracentron sinense</name>
    <name type="common">Spur-leaf</name>
    <dbReference type="NCBI Taxonomy" id="13715"/>
    <lineage>
        <taxon>Eukaryota</taxon>
        <taxon>Viridiplantae</taxon>
        <taxon>Streptophyta</taxon>
        <taxon>Embryophyta</taxon>
        <taxon>Tracheophyta</taxon>
        <taxon>Spermatophyta</taxon>
        <taxon>Magnoliopsida</taxon>
        <taxon>Trochodendrales</taxon>
        <taxon>Trochodendraceae</taxon>
        <taxon>Tetracentron</taxon>
    </lineage>
</organism>
<feature type="region of interest" description="Disordered" evidence="10">
    <location>
        <begin position="777"/>
        <end position="796"/>
    </location>
</feature>
<evidence type="ECO:0000256" key="6">
    <source>
        <dbReference type="ARBA" id="ARBA00022842"/>
    </source>
</evidence>
<feature type="compositionally biased region" description="Low complexity" evidence="10">
    <location>
        <begin position="36"/>
        <end position="54"/>
    </location>
</feature>
<keyword evidence="4" id="KW-0479">Metal-binding</keyword>
<dbReference type="GO" id="GO:0046872">
    <property type="term" value="F:metal ion binding"/>
    <property type="evidence" value="ECO:0007669"/>
    <property type="project" value="UniProtKB-KW"/>
</dbReference>
<protein>
    <recommendedName>
        <fullName evidence="3">protein-serine/threonine phosphatase</fullName>
        <ecNumber evidence="3">3.1.3.16</ecNumber>
    </recommendedName>
</protein>
<sequence length="822" mass="91250">MSSISGPTDEDDAHHRRVKSNVVSSLKETKKATKPSNSSSMSSTTTTITSSGGSLKRKKPPQIQIPQVLREVQTDEFKSSDSKVEEDGVDFNGVGVGVFSIKGEKVFMEDAHKIVLGSHRDSKKSLRKIFAANNGVFLGFFGVYDGHGGRKAVEFVAENLHRNILNMLENCGGDTGKEDAVKAGYLKTEQDFLKQGVSSGACCVTALIEGNDIVVSNLGDCRAVLCRGDVAEAITKDHIAGQEDERERIEKKGGYVEIHQGVWRVHGILSVSRSIGDVHMKNWLLAEPDTKILHMTREMEFLVLASNGLWEKNEEKLHPSSGNSTSTPQDSGYVKAFKDITASIPHDFHYQIRLVNNQEAVDTTMCVCVEENKLRATGDLWKKYKDESGSENGPQNSLVKQQKMKTSSPSQGGNSYKTVDKENEDEYACKNASPPSKAQRISLVNQQKMKNQSPSQESNVYKKRPTRGVLVTACKELVNLAVSRGSVDDITVMIIDLKPFHLSGMMQDPIGIPACFSSSEKPTDDPVAITRSGQSVFIYIYRTKIAGQCRLITITWCKNLLLHGLSISIKGPERGNEYSCKVELKPWYFWRKRGSKRFIVDGKAVDIFWDLKAAKFNGETEPQSDYYVAVVCEEKIVLLLGDLKKNAYRKTGSRPALTEPILVSKKEYIFGKKKFSTRVKFHEKGRFHEISIECKNNRSSSGNNSNSNSYGGFDPEMEIKIDGDIAIHVKHLQWKFRGNESIYINKVRVEVYWDVHDWLFCPGLRHALFIFKPISSSTSSSASTSSSLTSLSSQTGSSTSVEGYSAGGSSGFCLFLYAWKVE</sequence>
<proteinExistence type="inferred from homology"/>
<dbReference type="PROSITE" id="PS51746">
    <property type="entry name" value="PPM_2"/>
    <property type="match status" value="1"/>
</dbReference>
<dbReference type="PROSITE" id="PS01032">
    <property type="entry name" value="PPM_1"/>
    <property type="match status" value="1"/>
</dbReference>
<dbReference type="GO" id="GO:0004722">
    <property type="term" value="F:protein serine/threonine phosphatase activity"/>
    <property type="evidence" value="ECO:0007669"/>
    <property type="project" value="UniProtKB-EC"/>
</dbReference>
<dbReference type="Pfam" id="PF05910">
    <property type="entry name" value="DUF868"/>
    <property type="match status" value="1"/>
</dbReference>
<dbReference type="InterPro" id="IPR000222">
    <property type="entry name" value="PP2C_BS"/>
</dbReference>
<dbReference type="InterPro" id="IPR036457">
    <property type="entry name" value="PPM-type-like_dom_sf"/>
</dbReference>
<dbReference type="OrthoDB" id="10264738at2759"/>
<keyword evidence="6" id="KW-0460">Magnesium</keyword>
<comment type="similarity">
    <text evidence="9">Belongs to the PP2C family.</text>
</comment>
<comment type="cofactor">
    <cofactor evidence="1">
        <name>Mn(2+)</name>
        <dbReference type="ChEBI" id="CHEBI:29035"/>
    </cofactor>
</comment>
<keyword evidence="8" id="KW-0464">Manganese</keyword>
<dbReference type="AlphaFoldDB" id="A0A834YBH7"/>
<dbReference type="Proteomes" id="UP000655225">
    <property type="component" value="Unassembled WGS sequence"/>
</dbReference>
<comment type="caution">
    <text evidence="12">The sequence shown here is derived from an EMBL/GenBank/DDBJ whole genome shotgun (WGS) entry which is preliminary data.</text>
</comment>
<evidence type="ECO:0000259" key="11">
    <source>
        <dbReference type="PROSITE" id="PS51746"/>
    </source>
</evidence>
<reference evidence="12 13" key="1">
    <citation type="submission" date="2020-04" db="EMBL/GenBank/DDBJ databases">
        <title>Plant Genome Project.</title>
        <authorList>
            <person name="Zhang R.-G."/>
        </authorList>
    </citation>
    <scope>NUCLEOTIDE SEQUENCE [LARGE SCALE GENOMIC DNA]</scope>
    <source>
        <strain evidence="12">YNK0</strain>
        <tissue evidence="12">Leaf</tissue>
    </source>
</reference>
<feature type="domain" description="PPM-type phosphatase" evidence="11">
    <location>
        <begin position="95"/>
        <end position="497"/>
    </location>
</feature>
<keyword evidence="13" id="KW-1185">Reference proteome</keyword>
<dbReference type="InterPro" id="IPR008586">
    <property type="entry name" value="DUF868_pln"/>
</dbReference>
<feature type="region of interest" description="Disordered" evidence="10">
    <location>
        <begin position="1"/>
        <end position="66"/>
    </location>
</feature>
<evidence type="ECO:0000256" key="10">
    <source>
        <dbReference type="SAM" id="MobiDB-lite"/>
    </source>
</evidence>
<dbReference type="Pfam" id="PF00481">
    <property type="entry name" value="PP2C"/>
    <property type="match status" value="1"/>
</dbReference>
<evidence type="ECO:0000256" key="7">
    <source>
        <dbReference type="ARBA" id="ARBA00022912"/>
    </source>
</evidence>
<evidence type="ECO:0000313" key="12">
    <source>
        <dbReference type="EMBL" id="KAF8378214.1"/>
    </source>
</evidence>
<accession>A0A834YBH7</accession>
<name>A0A834YBH7_TETSI</name>
<dbReference type="InterPro" id="IPR001932">
    <property type="entry name" value="PPM-type_phosphatase-like_dom"/>
</dbReference>
<evidence type="ECO:0000256" key="2">
    <source>
        <dbReference type="ARBA" id="ARBA00001946"/>
    </source>
</evidence>
<dbReference type="SMART" id="SM00332">
    <property type="entry name" value="PP2Cc"/>
    <property type="match status" value="1"/>
</dbReference>
<dbReference type="PANTHER" id="PTHR31972:SF12">
    <property type="entry name" value="OS01G0909400 PROTEIN"/>
    <property type="match status" value="1"/>
</dbReference>
<keyword evidence="5 9" id="KW-0378">Hydrolase</keyword>
<evidence type="ECO:0000256" key="1">
    <source>
        <dbReference type="ARBA" id="ARBA00001936"/>
    </source>
</evidence>
<dbReference type="EC" id="3.1.3.16" evidence="3"/>
<feature type="compositionally biased region" description="Polar residues" evidence="10">
    <location>
        <begin position="390"/>
        <end position="417"/>
    </location>
</feature>
<evidence type="ECO:0000256" key="3">
    <source>
        <dbReference type="ARBA" id="ARBA00013081"/>
    </source>
</evidence>
<feature type="region of interest" description="Disordered" evidence="10">
    <location>
        <begin position="385"/>
        <end position="438"/>
    </location>
</feature>
<gene>
    <name evidence="12" type="ORF">HHK36_029553</name>
</gene>
<evidence type="ECO:0000313" key="13">
    <source>
        <dbReference type="Proteomes" id="UP000655225"/>
    </source>
</evidence>
<evidence type="ECO:0000256" key="9">
    <source>
        <dbReference type="RuleBase" id="RU003465"/>
    </source>
</evidence>
<evidence type="ECO:0000256" key="8">
    <source>
        <dbReference type="ARBA" id="ARBA00023211"/>
    </source>
</evidence>
<evidence type="ECO:0000256" key="4">
    <source>
        <dbReference type="ARBA" id="ARBA00022723"/>
    </source>
</evidence>
<comment type="cofactor">
    <cofactor evidence="2">
        <name>Mg(2+)</name>
        <dbReference type="ChEBI" id="CHEBI:18420"/>
    </cofactor>
</comment>
<evidence type="ECO:0000256" key="5">
    <source>
        <dbReference type="ARBA" id="ARBA00022801"/>
    </source>
</evidence>
<dbReference type="CDD" id="cd00143">
    <property type="entry name" value="PP2Cc"/>
    <property type="match status" value="1"/>
</dbReference>